<evidence type="ECO:0000313" key="3">
    <source>
        <dbReference type="Proteomes" id="UP000054869"/>
    </source>
</evidence>
<organism evidence="2 3">
    <name type="scientific">Legionella lansingensis</name>
    <dbReference type="NCBI Taxonomy" id="45067"/>
    <lineage>
        <taxon>Bacteria</taxon>
        <taxon>Pseudomonadati</taxon>
        <taxon>Pseudomonadota</taxon>
        <taxon>Gammaproteobacteria</taxon>
        <taxon>Legionellales</taxon>
        <taxon>Legionellaceae</taxon>
        <taxon>Legionella</taxon>
    </lineage>
</organism>
<dbReference type="EMBL" id="LNYI01000041">
    <property type="protein sequence ID" value="KTD20390.1"/>
    <property type="molecule type" value="Genomic_DNA"/>
</dbReference>
<proteinExistence type="predicted"/>
<evidence type="ECO:0000256" key="1">
    <source>
        <dbReference type="SAM" id="SignalP"/>
    </source>
</evidence>
<feature type="chain" id="PRO_5006914889" evidence="1">
    <location>
        <begin position="24"/>
        <end position="147"/>
    </location>
</feature>
<dbReference type="AlphaFoldDB" id="A0A0W0VKQ9"/>
<sequence>MLNAIGYCLIYLLLFLAPQAIFAQDASQDLCQVALEKVYDKDSDNDDLIAVVKVNTTKDRLYSATTDISKDCTHFTQLLSVKDPDVVKGKNGLCMVLPAGELQPGLCSLRVTLCVSEEDCQSLDITLKKENEHYIAADPAYSEINFQ</sequence>
<keyword evidence="1" id="KW-0732">Signal</keyword>
<reference evidence="2 3" key="1">
    <citation type="submission" date="2015-11" db="EMBL/GenBank/DDBJ databases">
        <title>Genomic analysis of 38 Legionella species identifies large and diverse effector repertoires.</title>
        <authorList>
            <person name="Burstein D."/>
            <person name="Amaro F."/>
            <person name="Zusman T."/>
            <person name="Lifshitz Z."/>
            <person name="Cohen O."/>
            <person name="Gilbert J.A."/>
            <person name="Pupko T."/>
            <person name="Shuman H.A."/>
            <person name="Segal G."/>
        </authorList>
    </citation>
    <scope>NUCLEOTIDE SEQUENCE [LARGE SCALE GENOMIC DNA]</scope>
    <source>
        <strain evidence="2 3">ATCC 49751</strain>
    </source>
</reference>
<dbReference type="OrthoDB" id="5653147at2"/>
<dbReference type="PATRIC" id="fig|45067.4.peg.1980"/>
<dbReference type="RefSeq" id="WP_035916318.1">
    <property type="nucleotide sequence ID" value="NZ_CAAAJD010000033.1"/>
</dbReference>
<accession>A0A0W0VKQ9</accession>
<dbReference type="eggNOG" id="ENOG5031F2C">
    <property type="taxonomic scope" value="Bacteria"/>
</dbReference>
<feature type="signal peptide" evidence="1">
    <location>
        <begin position="1"/>
        <end position="23"/>
    </location>
</feature>
<gene>
    <name evidence="2" type="ORF">Llan_1891</name>
</gene>
<evidence type="ECO:0000313" key="2">
    <source>
        <dbReference type="EMBL" id="KTD20390.1"/>
    </source>
</evidence>
<comment type="caution">
    <text evidence="2">The sequence shown here is derived from an EMBL/GenBank/DDBJ whole genome shotgun (WGS) entry which is preliminary data.</text>
</comment>
<protein>
    <submittedName>
        <fullName evidence="2">Uncharacterized protein</fullName>
    </submittedName>
</protein>
<dbReference type="Proteomes" id="UP000054869">
    <property type="component" value="Unassembled WGS sequence"/>
</dbReference>
<dbReference type="STRING" id="45067.Llan_1891"/>
<keyword evidence="3" id="KW-1185">Reference proteome</keyword>
<name>A0A0W0VKQ9_9GAMM</name>